<keyword evidence="2" id="KW-1185">Reference proteome</keyword>
<proteinExistence type="predicted"/>
<sequence>MLSQDKRTVANEIQYKGYWTGFLMVSMVNSTQCNGLWCCGMKVTIPSLEELEEVVKYVTEKNGNGLRKQVHFYQLQNNRLVNERRIKSV</sequence>
<dbReference type="Proteomes" id="UP001597451">
    <property type="component" value="Unassembled WGS sequence"/>
</dbReference>
<reference evidence="2" key="1">
    <citation type="journal article" date="2019" name="Int. J. Syst. Evol. Microbiol.">
        <title>The Global Catalogue of Microorganisms (GCM) 10K type strain sequencing project: providing services to taxonomists for standard genome sequencing and annotation.</title>
        <authorList>
            <consortium name="The Broad Institute Genomics Platform"/>
            <consortium name="The Broad Institute Genome Sequencing Center for Infectious Disease"/>
            <person name="Wu L."/>
            <person name="Ma J."/>
        </authorList>
    </citation>
    <scope>NUCLEOTIDE SEQUENCE [LARGE SCALE GENOMIC DNA]</scope>
    <source>
        <strain evidence="2">TISTR 1858</strain>
    </source>
</reference>
<gene>
    <name evidence="1" type="ORF">ACFSUN_01365</name>
</gene>
<dbReference type="RefSeq" id="WP_379560071.1">
    <property type="nucleotide sequence ID" value="NZ_JBHUMX010000002.1"/>
</dbReference>
<evidence type="ECO:0000313" key="2">
    <source>
        <dbReference type="Proteomes" id="UP001597451"/>
    </source>
</evidence>
<dbReference type="EMBL" id="JBHUMX010000002">
    <property type="protein sequence ID" value="MFD2627436.1"/>
    <property type="molecule type" value="Genomic_DNA"/>
</dbReference>
<comment type="caution">
    <text evidence="1">The sequence shown here is derived from an EMBL/GenBank/DDBJ whole genome shotgun (WGS) entry which is preliminary data.</text>
</comment>
<name>A0ABW5PW38_9BACI</name>
<protein>
    <submittedName>
        <fullName evidence="1">Uncharacterized protein</fullName>
    </submittedName>
</protein>
<organism evidence="1 2">
    <name type="scientific">Oceanobacillus kapialis</name>
    <dbReference type="NCBI Taxonomy" id="481353"/>
    <lineage>
        <taxon>Bacteria</taxon>
        <taxon>Bacillati</taxon>
        <taxon>Bacillota</taxon>
        <taxon>Bacilli</taxon>
        <taxon>Bacillales</taxon>
        <taxon>Bacillaceae</taxon>
        <taxon>Oceanobacillus</taxon>
    </lineage>
</organism>
<accession>A0ABW5PW38</accession>
<evidence type="ECO:0000313" key="1">
    <source>
        <dbReference type="EMBL" id="MFD2627436.1"/>
    </source>
</evidence>